<keyword evidence="3" id="KW-1185">Reference proteome</keyword>
<dbReference type="STRING" id="504486.SAMN05660703_1031"/>
<proteinExistence type="predicted"/>
<name>A0A1W1Z238_9FLAO</name>
<evidence type="ECO:0000259" key="1">
    <source>
        <dbReference type="PROSITE" id="PS51707"/>
    </source>
</evidence>
<dbReference type="Proteomes" id="UP000192360">
    <property type="component" value="Unassembled WGS sequence"/>
</dbReference>
<evidence type="ECO:0000313" key="3">
    <source>
        <dbReference type="Proteomes" id="UP000192360"/>
    </source>
</evidence>
<dbReference type="PROSITE" id="PS51707">
    <property type="entry name" value="CYTH"/>
    <property type="match status" value="1"/>
</dbReference>
<dbReference type="OrthoDB" id="9805588at2"/>
<dbReference type="AlphaFoldDB" id="A0A1W1Z238"/>
<feature type="domain" description="CYTH" evidence="1">
    <location>
        <begin position="9"/>
        <end position="157"/>
    </location>
</feature>
<accession>A0A1W1Z238</accession>
<evidence type="ECO:0000313" key="2">
    <source>
        <dbReference type="EMBL" id="SMC42141.1"/>
    </source>
</evidence>
<dbReference type="RefSeq" id="WP_084060310.1">
    <property type="nucleotide sequence ID" value="NZ_FWXO01000001.1"/>
</dbReference>
<reference evidence="2 3" key="1">
    <citation type="submission" date="2017-04" db="EMBL/GenBank/DDBJ databases">
        <authorList>
            <person name="Afonso C.L."/>
            <person name="Miller P.J."/>
            <person name="Scott M.A."/>
            <person name="Spackman E."/>
            <person name="Goraichik I."/>
            <person name="Dimitrov K.M."/>
            <person name="Suarez D.L."/>
            <person name="Swayne D.E."/>
        </authorList>
    </citation>
    <scope>NUCLEOTIDE SEQUENCE [LARGE SCALE GENOMIC DNA]</scope>
    <source>
        <strain evidence="2 3">DSM 21164</strain>
    </source>
</reference>
<dbReference type="CDD" id="cd07891">
    <property type="entry name" value="CYTH-like_CthTTM-like_1"/>
    <property type="match status" value="1"/>
</dbReference>
<dbReference type="SMART" id="SM01118">
    <property type="entry name" value="CYTH"/>
    <property type="match status" value="1"/>
</dbReference>
<protein>
    <submittedName>
        <fullName evidence="2">CYTH domain-containing protein</fullName>
    </submittedName>
</protein>
<dbReference type="InterPro" id="IPR023577">
    <property type="entry name" value="CYTH_domain"/>
</dbReference>
<dbReference type="SUPFAM" id="SSF55154">
    <property type="entry name" value="CYTH-like phosphatases"/>
    <property type="match status" value="1"/>
</dbReference>
<dbReference type="Gene3D" id="2.40.320.10">
    <property type="entry name" value="Hypothetical Protein Pfu-838710-001"/>
    <property type="match status" value="1"/>
</dbReference>
<dbReference type="EMBL" id="FWXO01000001">
    <property type="protein sequence ID" value="SMC42141.1"/>
    <property type="molecule type" value="Genomic_DNA"/>
</dbReference>
<dbReference type="InterPro" id="IPR012042">
    <property type="entry name" value="NeuTTM/CthTTM-like"/>
</dbReference>
<dbReference type="PANTHER" id="PTHR40114:SF1">
    <property type="entry name" value="SLR0698 PROTEIN"/>
    <property type="match status" value="1"/>
</dbReference>
<dbReference type="Pfam" id="PF01928">
    <property type="entry name" value="CYTH"/>
    <property type="match status" value="1"/>
</dbReference>
<dbReference type="PIRSF" id="PIRSF016487">
    <property type="entry name" value="CYTH_UCP016487"/>
    <property type="match status" value="1"/>
</dbReference>
<dbReference type="InterPro" id="IPR033469">
    <property type="entry name" value="CYTH-like_dom_sf"/>
</dbReference>
<dbReference type="PANTHER" id="PTHR40114">
    <property type="entry name" value="SLR0698 PROTEIN"/>
    <property type="match status" value="1"/>
</dbReference>
<organism evidence="2 3">
    <name type="scientific">Cellulophaga tyrosinoxydans</name>
    <dbReference type="NCBI Taxonomy" id="504486"/>
    <lineage>
        <taxon>Bacteria</taxon>
        <taxon>Pseudomonadati</taxon>
        <taxon>Bacteroidota</taxon>
        <taxon>Flavobacteriia</taxon>
        <taxon>Flavobacteriales</taxon>
        <taxon>Flavobacteriaceae</taxon>
        <taxon>Cellulophaga</taxon>
    </lineage>
</organism>
<gene>
    <name evidence="2" type="ORF">SAMN05660703_1031</name>
</gene>
<sequence length="163" mass="18850">MTNQKKNSNLEIERKFLVKSERFKNYSDKEERIVQGFLNTNPERTVRIRIKGNKGYITVKGKSNETGLSRFEWEKEISVAEADSLLKIAEPGIIEKLRYEVKSEKHTFEIDVFAGDNTGLIIAEVELQSEDEVFNKPDWLGAEVTGIAKYYNSQLSKNPFKLW</sequence>